<evidence type="ECO:0000256" key="1">
    <source>
        <dbReference type="SAM" id="Phobius"/>
    </source>
</evidence>
<keyword evidence="1" id="KW-0812">Transmembrane</keyword>
<organism evidence="2">
    <name type="scientific">Streptomyces sp. gb1(2016)</name>
    <dbReference type="NCBI Taxonomy" id="1828321"/>
    <lineage>
        <taxon>Bacteria</taxon>
        <taxon>Bacillati</taxon>
        <taxon>Actinomycetota</taxon>
        <taxon>Actinomycetes</taxon>
        <taxon>Kitasatosporales</taxon>
        <taxon>Streptomycetaceae</taxon>
        <taxon>Streptomyces</taxon>
    </lineage>
</organism>
<protein>
    <submittedName>
        <fullName evidence="2">Uncharacterized protein</fullName>
    </submittedName>
</protein>
<evidence type="ECO:0000313" key="2">
    <source>
        <dbReference type="EMBL" id="TXS23321.1"/>
    </source>
</evidence>
<gene>
    <name evidence="2" type="ORF">EAO74_22055</name>
</gene>
<keyword evidence="1" id="KW-1133">Transmembrane helix</keyword>
<dbReference type="EMBL" id="RDBM01000037">
    <property type="protein sequence ID" value="TXS23321.1"/>
    <property type="molecule type" value="Genomic_DNA"/>
</dbReference>
<reference evidence="2" key="1">
    <citation type="submission" date="2018-10" db="EMBL/GenBank/DDBJ databases">
        <authorList>
            <person name="Hariharan J."/>
            <person name="Choudoir M.J."/>
            <person name="Diebold P."/>
            <person name="Panke-Buisse K."/>
            <person name="Campbell A.N."/>
            <person name="Buckley D.H."/>
        </authorList>
    </citation>
    <scope>NUCLEOTIDE SEQUENCE</scope>
    <source>
        <strain evidence="2">Gb1</strain>
    </source>
</reference>
<name>A0A652KI43_9ACTN</name>
<dbReference type="AlphaFoldDB" id="A0A652KI43"/>
<keyword evidence="1" id="KW-0472">Membrane</keyword>
<accession>A0A652KI43</accession>
<proteinExistence type="predicted"/>
<feature type="transmembrane region" description="Helical" evidence="1">
    <location>
        <begin position="6"/>
        <end position="22"/>
    </location>
</feature>
<sequence>MVFFISMAVVFVVAIGACLVALRRRGGSGEREALERGATEQGLAQGLGAANAKSQNSGPWS</sequence>
<comment type="caution">
    <text evidence="2">The sequence shown here is derived from an EMBL/GenBank/DDBJ whole genome shotgun (WGS) entry which is preliminary data.</text>
</comment>